<dbReference type="Pfam" id="PF00622">
    <property type="entry name" value="SPRY"/>
    <property type="match status" value="1"/>
</dbReference>
<evidence type="ECO:0000256" key="4">
    <source>
        <dbReference type="PROSITE-ProRule" id="PRU00221"/>
    </source>
</evidence>
<feature type="domain" description="B30.2/SPRY" evidence="7">
    <location>
        <begin position="1884"/>
        <end position="2087"/>
    </location>
</feature>
<dbReference type="PROSITE" id="PS50294">
    <property type="entry name" value="WD_REPEATS_REGION"/>
    <property type="match status" value="2"/>
</dbReference>
<dbReference type="SUPFAM" id="SSF50978">
    <property type="entry name" value="WD40 repeat-like"/>
    <property type="match status" value="1"/>
</dbReference>
<dbReference type="PROSITE" id="PS00626">
    <property type="entry name" value="RCC1_2"/>
    <property type="match status" value="4"/>
</dbReference>
<dbReference type="InterPro" id="IPR003877">
    <property type="entry name" value="SPRY_dom"/>
</dbReference>
<dbReference type="Pfam" id="PF00400">
    <property type="entry name" value="WD40"/>
    <property type="match status" value="3"/>
</dbReference>
<dbReference type="InterPro" id="IPR013320">
    <property type="entry name" value="ConA-like_dom_sf"/>
</dbReference>
<feature type="repeat" description="WD" evidence="4">
    <location>
        <begin position="3663"/>
        <end position="3695"/>
    </location>
</feature>
<dbReference type="InterPro" id="IPR035768">
    <property type="entry name" value="SPRY_HERC1"/>
</dbReference>
<dbReference type="EMBL" id="CP111014">
    <property type="protein sequence ID" value="WAR00226.1"/>
    <property type="molecule type" value="Genomic_DNA"/>
</dbReference>
<feature type="region of interest" description="Disordered" evidence="6">
    <location>
        <begin position="1839"/>
        <end position="1903"/>
    </location>
</feature>
<dbReference type="InterPro" id="IPR035983">
    <property type="entry name" value="Hect_E3_ubiquitin_ligase"/>
</dbReference>
<dbReference type="InterPro" id="IPR043136">
    <property type="entry name" value="B30.2/SPRY_sf"/>
</dbReference>
<dbReference type="PROSITE" id="PS50082">
    <property type="entry name" value="WD_REPEATS_2"/>
    <property type="match status" value="3"/>
</dbReference>
<feature type="compositionally biased region" description="Polar residues" evidence="6">
    <location>
        <begin position="2420"/>
        <end position="2429"/>
    </location>
</feature>
<dbReference type="SUPFAM" id="SSF56204">
    <property type="entry name" value="Hect, E3 ligase catalytic domain"/>
    <property type="match status" value="1"/>
</dbReference>
<dbReference type="SMART" id="SM00449">
    <property type="entry name" value="SPRY"/>
    <property type="match status" value="1"/>
</dbReference>
<feature type="region of interest" description="Disordered" evidence="6">
    <location>
        <begin position="3345"/>
        <end position="3365"/>
    </location>
</feature>
<accession>A0ABY7DV92</accession>
<sequence length="5140" mass="563026">MSRDSNVQLKFSDHFNSKWLQESCRAVSTSTELDALYSRLISSKEIIINVPHTIHLKGPNIPDFDQDTPSNEEQEHLVNALISSQTSLAEIVVSSSPFAQNLKKRLSVLQRIYHATSKLCQLPTVEIIDGIGVSDNNSGSSQDDNEPKTGNEVLVELGVETGLSLVFSLLEQNWKLSAQVGTTSFCNNVLSTALNILVVLKPLSLSNESKLTRLGIKSLNQTSSFLKSVCSSNSGAEGSARKLASELMITLAAQRGSLKFLLEWVELAVMTPARPGNSDGENKISWQLFHDVTGKMMKSAGFGDLQPGSVEEPVCDEDGQVLVYQAAIYLLQQVRDRLLHKLAKDYCMSLSRLSPPSSDTPPFPSTSRSSGISSTTSSVAMETSDVYIWGSNSTHQLAEGTTERILTPKISSSFRDSPTGSYGRLGLGDSTNQPSPKKLTFPKDRPIKAISSSKGSDGHTLALSRNGEVFSWGDGDYGKLGHGNNSTQKIPKQIAGLSGIMVKQISAGFRHSAAVTEDGDLYTWGEGDYGRLGHGDSASKNLPTKVKDLPPLDHVACGSSHTVAVSKDGKTVWSFGSGDAGKLGHGDTCRQYKPKVIDSLAGLVLQKVTCGCHFSMALSNTGQLYVWGSGSVIGCGSQDAIDAKPRVLEDLQTVRIIDIASGDNHCLALSYDNCVYAWGNNAMGQCGQGHSQSPVTRPRKVVGLTKVPVQQISAGTSHSLAWTAVPSDRRMLSLHKAFCVDIQEETFCVLRSFLERYCLGFTDQTPPQPFNTEIEHEEFVLLCLKVLCVHLNMAANMSPSTSHLGAQARPLRNLLFKVIDMNTPQSIQMKVCECLSVGTSLLLPSLGERLELLHSLLPQSPEAWKALSKGQMMQLNMVLHSLQNNSHIAVLLGLKQTRAASLQFTPDLNLTQMLMKNLLRNLTFETEMALHHVETTSDTGEASMYQPDSCCPQLHDLLSSIHKHLFAYCTQEEHTQPTYDGVIELIQEHISLILPLSSELLSQSARILGHCQDRKLLIQEHVLDILYDSPVGAMLFHLLHSLLLIPQWRVVPLLNSLLSLLSRLDHLCKLLTNIERYEKRELEQCFNSSMSALWLVDLERVCSLLIGHCLGSMLLGPPISEAENMSAAWLENKIFSNGLESLPTGCEDVGEEVNQIVSCLLEFPTETAGHYERLSATEWERDTDWLLKLGCHVQEDSVVAIHSLMVDTAESLDLDTCDVRGDPVLELVTRFTLAAILKHTNTVEQARSGKIGIDDASFISAVQEVYRLRLYLVNRHKFQVAGSDGENAPPNLSADLDTGENSRLRNVDMENGHDTDDESEDAETVRPDSESSYQDLCAASLRRALFLILAVKTYWTVPSSPKETRTNGKPSDKRESKSDTEQGVVHKGSYPDLQTLDPSSAELLHREGSATPNPSSTETRTLLSLQKVKQTLRRLRWHHHHSKQLAGLKNLQTEQGIAGELCAFIKGESQSQKRPTGVAAPDVSYKSVLEAMQLQNKRAESRLYALNQIREILSAHKEKEEGAGPPVQPQTLSTLLCSAHLCLLAGCFNLGLTQGPEGTKIQRLSYYCDGVRSAHSETQREIQIAAHDIYESLVLGLLDIVRSDSLTCKHRMILVSLFSLSVNYRAVDISLFTACGLLPSLYDMVGVVTPIFGFVQPVNGRLLQSHLAIILRVASFRLVQIITLTASLHCSELTSGVLQSVLDLLWLQIHRHLDNASSHGNQVANFLGFVRRVILAPNIQQLLTNRRWTDMLISVLRETRHGHSLRTKLAALQVLESVLPACDSKDTDFQKQVVSDLLICLADNMWSLPLDCAIMSARLEELSLIRRVEKLKIEESSTDQLKTSQSDIQSSSRFDSPRSSFSDNIVTESGRSRRKGSKYVRNDSMGGNSSGEEQTRGDNNIAEVSRSGSIVSGDIDFDDEGLTTLDVSFDLEKCVCCTVENGHTLVHSIAGKGYGVASTPISSGCYTWRFQVLKENKSNEGTCVGVCRLPVLDYGHRSTSDMWLYRAYSGNLYHNGEQARSLTGFTQADYIICVLDMDSKTLSFGKNGEEPKLAFEDIEATELYPCVTFYSSNPGEKIKIVDMQIQAVNKELLPGEPLCAPPSTVVSEAMVNLIRTLHSRPEWTEVVNEAIIQGFNKVKDTDMLQEVPGMSSNQGKETKEPKENIEQKNDQKEQQDFMDKDDKETSKETIEKESDLDDDNISQLCSQASVAMPSVSVWPCLAVLGGVDAGLRVGGRCVHQGTSKQGTILGVTSQGATTVKVQWDNGDVSVSDMALATLKPYPSPQFDISLVTGFTAKHLETIMKLAFLTPHTESSKSQLEWIEATYRSNDVCLSLQSKPKPAFPVSVIEGDSTAVDEARVVLEESDALMRKLDADIARVLDQEEQDHNSDKRDVVRQSDSESGADLNDSFLSASSTASSGTNLTMSGLPDLTSSLKVSRSETEDSSTSLTAASSFLTASSQIDASKSATNIFDNQENCYDGLLVRSLHQETDRGDRSPSSSGTERSQEDTSSRTGLEIVGHRVKFAEDQEGVGLKSENLAFDVQNQTDGENDAEVQDKLILKEITALQFSSIQITALKAVQCVLSSQKYGEMLLVPKSDLVADSSKALADGTVIRKDEEMKGVICSFMKRLILVAASPSPFRRVVGLEELDRTRAMLHKLAIEKHAEEKTNLRGLKEKYMPILSCPPSYQSSVERLAPPLATTVPSKPPLTRLCRGQDRTTDQQRALMQTSILQYIRAGNPESNALRGGRARSLPHYVNRTQQDGTGHPSAHTSQLPSLFTQALVSVPTPAPPLRGPPPPQYTTAGASPVLRHKRRAQRTPSPPLMPPIYTPLIEMGFTSSHIDQAVEETGIDQWEVTSQAVNNLATWMIEHPQETTLPSTSLEPGPSTREPTVPTEVAISSDRPTRFGFLDRMYNLFISTRTSVSDVVDLSEFLIEELEDDNPGLIRRPRRLTRTRHLDIRSFLSSLENPERRVERPERSRQVDSDGRSLEELYDEVRDLQEELYGDMAMDDIFSFDNRETLDLFTALRRDLEEDLTVVCELCRERTINFNRHMKTAHPGCGGSCDNHGYRSTGSYCSGWFGGQCGSGHPFYLLCQACRQRYLAQGPNSEGTTGNQESRFNEFQEGVEAVSSPDMVYNVEGEGWLPSLDNTDKLQQLLGLSDKDSVPDPVTFASNDPLGASSVAKTGDDNGSTGADGPRWSRGEDRATRSLAEQVCGLSSGADRLLALQRTTRAAQVALARAVILQALAVLSGSGTTCSLPAALEKMGLSDIMLIVRLMCLCAAGKVTLSDIGPEDSQGSQPSSLDHLTAAIGSLVAENNRAQNQLLHLCVKELLSAALGGAQNSDQSVRNKKPSKSTGDARKSTLSVTKSLVALLAKCGVTGTQAATARQKAGSTSGEQDDQPVSMVQLIEALAACTLSKHIDQQYRRWAGAQLVRSIATELGHSGLSGPQIDLGSDLPPCTVNKLRGHQNRLSDCCWSKSKSLLATSGCDGVVRVWSVLNKTGQGLQQTCIFNCGEGVAGESTDGQVLDNLAWNSSGKLLACSMDNMVNIWATGGGRGHLDIQPHCVTALTWAQCKPVFGGQMWLNTDRLVVGRLDGSLAYIDILDDAGCDRHELEHCYRQDVSVSRIAWYDEGRRFVVGYSDGMVYQCSPEPFEEPFKTQAHETSLTCIEWDPTGHMVMTCAAGDSHLKVWIPGLDGLTLLHDFSHSAAVTLIHWCPLLGTGENKNLLLASGCDNGSVYVQTVPQLSVNELQLSPVHSQHNLPAETQVASSPRTLFTLSGHVTAISSMAFCPNSLLLATGCSKGWLKIWSLQDGSLLQVYIGAGSLRSMCWFADYGLAACFNRSKDVVLVSYPEDIRMRQQVSATARTHLQTGGINLIHAPCLKTLLNNIPQLLQQQYTYEKPLVMGGDQLLHSHYLQAMCSLTPLVMGGDQLLHSSYLQAMCSLTVGLQLDKVLCYNPSPPHHTGTNGLLVCIMYTDNSKWNLSADADIMAWASQKPEDWQIGGKCEAYMWGYERHGQLCEGGRVVLTPINVPAYTVAQQIICGQNCTFVIQANGTVLACGEGSYGRLGQGNSDDLKSLTIISALQGYVVTQLSTSVGSDGHSMALTESGEVFSWGDGDYGKLGHGNSDRQRRPLQIEALRGEEVIQVGIPGFSCGDGDYRKLDHGNNDRQRLALHVQLEALWGEEVIQVGIPGFSCGDGDSGKLDHGNNDRQRRALHVLLEALRGEQVIQVGIPGFSCGDGDYRKLDHGNNDRQRRALHVLLEVLRGEEVIQVGIPGFSCGDGDSGKLDHGNNDRQRRALHVLLEALRGEQVVQVGIPGFSCGDGDSGKLDHGNNDRQRQSLHVQLEALWGEEVIQVGIPGFSCGDGDSGKLDHGNNDRQRRALHLLLEVLRGKEVIQVDIPGFSCGDGDSGKLDHGNNDRQRRALHVLLEALRGEEVIQVGIPGFSCGDGDSGKLDHGNNDRQRRALHVQLEALRGVQVACGFKHSAVVTASGKLFMFGNGDYGRLGLGSTSNVKLPTRVPGLDAFQIGQVACGLNHTLCVSADGSTVWSFGDGDYGKLGVGNTNRVLTPTKVEALHGIPVKKVGCGAQFSVALSRDGTVYTCGQDRLLGQPDHRSRNHMKPQQVPSISSYFLEDVVVGVDHTLALTSSGNIWAWGNNADGQLGLGHTNSPVREPQIVPGMDGKEIRQAELCVFDQGVSGIVSGKLRHLLAPRVYTLPLVRSLGKTMVQGRNYGPQITVKRIASRGKRCKAVFSQISGQVVRLRPEELRLPARAWKVKLLGEGADDAGGVFDDTITEMCLELESGVVPLLLPTPNTSTETGNNRDRYVLNPSLRSDEHCNMLKFLGILFGVAIRTKKPLDLHLAPCVWKLLVGVALRVEDLEEIDYMYVQSLRGIAEIHKRGINETNFHEFIPLDCFEGQSLDDRMVPVTPGGRNIPLNFHNRQEYVDSVIAYKLHEMDAQATLVREGMSWIIPVPLLSLLTATALEHLVCGVEHIDIDMLQKVVRYRGIDENNKMVVWLWQVLGLFSNDERIQFLRFVSGRTRLPANPADIPQRFQIISSGRGEDSLPTSQTCFFQLRLPNYSSIEVLAEKLRYAINHCKSIDMDDYMLNRQEDNEGNGLFDNIWAEEENED</sequence>
<evidence type="ECO:0000256" key="3">
    <source>
        <dbReference type="PROSITE-ProRule" id="PRU00104"/>
    </source>
</evidence>
<feature type="repeat" description="RCC1" evidence="5">
    <location>
        <begin position="467"/>
        <end position="518"/>
    </location>
</feature>
<feature type="compositionally biased region" description="Low complexity" evidence="6">
    <location>
        <begin position="2409"/>
        <end position="2419"/>
    </location>
</feature>
<dbReference type="InterPro" id="IPR009091">
    <property type="entry name" value="RCC1/BLIP-II"/>
</dbReference>
<dbReference type="PROSITE" id="PS50237">
    <property type="entry name" value="HECT"/>
    <property type="match status" value="1"/>
</dbReference>
<feature type="region of interest" description="Disordered" evidence="6">
    <location>
        <begin position="1282"/>
        <end position="1330"/>
    </location>
</feature>
<proteinExistence type="predicted"/>
<dbReference type="SUPFAM" id="SSF49899">
    <property type="entry name" value="Concanavalin A-like lectins/glucanases"/>
    <property type="match status" value="1"/>
</dbReference>
<dbReference type="SMART" id="SM00119">
    <property type="entry name" value="HECTc"/>
    <property type="match status" value="1"/>
</dbReference>
<evidence type="ECO:0000256" key="5">
    <source>
        <dbReference type="PROSITE-ProRule" id="PRU00235"/>
    </source>
</evidence>
<dbReference type="SMART" id="SM00320">
    <property type="entry name" value="WD40"/>
    <property type="match status" value="7"/>
</dbReference>
<dbReference type="Gene3D" id="2.130.10.30">
    <property type="entry name" value="Regulator of chromosome condensation 1/beta-lactamase-inhibitor protein II"/>
    <property type="match status" value="5"/>
</dbReference>
<dbReference type="InterPro" id="IPR051625">
    <property type="entry name" value="Signaling_Regulatory_Domain"/>
</dbReference>
<keyword evidence="10" id="KW-1185">Reference proteome</keyword>
<dbReference type="InterPro" id="IPR000569">
    <property type="entry name" value="HECT_dom"/>
</dbReference>
<dbReference type="Pfam" id="PF00415">
    <property type="entry name" value="RCC1"/>
    <property type="match status" value="6"/>
</dbReference>
<dbReference type="Proteomes" id="UP001164746">
    <property type="component" value="Chromosome 3"/>
</dbReference>
<evidence type="ECO:0000256" key="6">
    <source>
        <dbReference type="SAM" id="MobiDB-lite"/>
    </source>
</evidence>
<dbReference type="PANTHER" id="PTHR22872">
    <property type="entry name" value="BTK-BINDING PROTEIN-RELATED"/>
    <property type="match status" value="1"/>
</dbReference>
<dbReference type="SUPFAM" id="SSF50985">
    <property type="entry name" value="RCC1/BLIP-II"/>
    <property type="match status" value="4"/>
</dbReference>
<dbReference type="Gene3D" id="3.30.2410.10">
    <property type="entry name" value="Hect, E3 ligase catalytic domain"/>
    <property type="match status" value="1"/>
</dbReference>
<feature type="repeat" description="RCC1" evidence="5">
    <location>
        <begin position="673"/>
        <end position="725"/>
    </location>
</feature>
<feature type="repeat" description="RCC1" evidence="5">
    <location>
        <begin position="4060"/>
        <end position="4114"/>
    </location>
</feature>
<dbReference type="InterPro" id="IPR001680">
    <property type="entry name" value="WD40_rpt"/>
</dbReference>
<keyword evidence="2 3" id="KW-0833">Ubl conjugation pathway</keyword>
<feature type="region of interest" description="Disordered" evidence="6">
    <location>
        <begin position="1358"/>
        <end position="1396"/>
    </location>
</feature>
<feature type="repeat" description="RCC1" evidence="5">
    <location>
        <begin position="4605"/>
        <end position="4656"/>
    </location>
</feature>
<feature type="compositionally biased region" description="Basic and acidic residues" evidence="6">
    <location>
        <begin position="2381"/>
        <end position="2399"/>
    </location>
</feature>
<evidence type="ECO:0000256" key="2">
    <source>
        <dbReference type="ARBA" id="ARBA00022786"/>
    </source>
</evidence>
<feature type="repeat" description="RCC1" evidence="5">
    <location>
        <begin position="622"/>
        <end position="672"/>
    </location>
</feature>
<protein>
    <submittedName>
        <fullName evidence="9">HERC1-like protein</fullName>
    </submittedName>
</protein>
<feature type="repeat" description="RCC1" evidence="5">
    <location>
        <begin position="4553"/>
        <end position="4604"/>
    </location>
</feature>
<dbReference type="Pfam" id="PF25390">
    <property type="entry name" value="WD40_RLD"/>
    <property type="match status" value="1"/>
</dbReference>
<gene>
    <name evidence="9" type="ORF">MAR_024598</name>
</gene>
<feature type="region of interest" description="Disordered" evidence="6">
    <location>
        <begin position="2147"/>
        <end position="2196"/>
    </location>
</feature>
<keyword evidence="4" id="KW-0853">WD repeat</keyword>
<feature type="repeat" description="RCC1" evidence="5">
    <location>
        <begin position="570"/>
        <end position="621"/>
    </location>
</feature>
<feature type="region of interest" description="Disordered" evidence="6">
    <location>
        <begin position="2803"/>
        <end position="2826"/>
    </location>
</feature>
<feature type="compositionally biased region" description="Low complexity" evidence="6">
    <location>
        <begin position="1850"/>
        <end position="1863"/>
    </location>
</feature>
<feature type="region of interest" description="Disordered" evidence="6">
    <location>
        <begin position="3166"/>
        <end position="3207"/>
    </location>
</feature>
<evidence type="ECO:0000313" key="10">
    <source>
        <dbReference type="Proteomes" id="UP001164746"/>
    </source>
</evidence>
<dbReference type="Gene3D" id="3.90.1750.10">
    <property type="entry name" value="Hect, E3 ligase catalytic domains"/>
    <property type="match status" value="1"/>
</dbReference>
<feature type="compositionally biased region" description="Low complexity" evidence="6">
    <location>
        <begin position="365"/>
        <end position="377"/>
    </location>
</feature>
<feature type="repeat" description="WD" evidence="4">
    <location>
        <begin position="3782"/>
        <end position="3823"/>
    </location>
</feature>
<feature type="repeat" description="RCC1" evidence="5">
    <location>
        <begin position="4500"/>
        <end position="4551"/>
    </location>
</feature>
<feature type="domain" description="HECT" evidence="8">
    <location>
        <begin position="4771"/>
        <end position="5113"/>
    </location>
</feature>
<feature type="compositionally biased region" description="Basic and acidic residues" evidence="6">
    <location>
        <begin position="1362"/>
        <end position="1380"/>
    </location>
</feature>
<dbReference type="InterPro" id="IPR001870">
    <property type="entry name" value="B30.2/SPRY"/>
</dbReference>
<dbReference type="Gene3D" id="3.30.2160.10">
    <property type="entry name" value="Hect, E3 ligase catalytic domain"/>
    <property type="match status" value="1"/>
</dbReference>
<feature type="repeat" description="WD" evidence="4">
    <location>
        <begin position="3468"/>
        <end position="3501"/>
    </location>
</feature>
<dbReference type="PANTHER" id="PTHR22872:SF6">
    <property type="entry name" value="E3 UBIQUITIN-PROTEIN LIGASE HERC1-RELATED"/>
    <property type="match status" value="1"/>
</dbReference>
<dbReference type="Gene3D" id="2.130.10.10">
    <property type="entry name" value="YVTN repeat-like/Quinoprotein amine dehydrogenase"/>
    <property type="match status" value="1"/>
</dbReference>
<feature type="repeat" description="RCC1" evidence="5">
    <location>
        <begin position="519"/>
        <end position="568"/>
    </location>
</feature>
<dbReference type="PROSITE" id="PS50188">
    <property type="entry name" value="B302_SPRY"/>
    <property type="match status" value="1"/>
</dbReference>
<evidence type="ECO:0000256" key="1">
    <source>
        <dbReference type="ARBA" id="ARBA00022737"/>
    </source>
</evidence>
<evidence type="ECO:0000313" key="9">
    <source>
        <dbReference type="EMBL" id="WAR00226.1"/>
    </source>
</evidence>
<dbReference type="PRINTS" id="PR00633">
    <property type="entry name" value="RCCNDNSATION"/>
</dbReference>
<feature type="region of interest" description="Disordered" evidence="6">
    <location>
        <begin position="2381"/>
        <end position="2429"/>
    </location>
</feature>
<feature type="region of interest" description="Disordered" evidence="6">
    <location>
        <begin position="2489"/>
        <end position="2514"/>
    </location>
</feature>
<feature type="compositionally biased region" description="Basic and acidic residues" evidence="6">
    <location>
        <begin position="1300"/>
        <end position="1314"/>
    </location>
</feature>
<dbReference type="PROSITE" id="PS50012">
    <property type="entry name" value="RCC1_3"/>
    <property type="match status" value="11"/>
</dbReference>
<feature type="repeat" description="RCC1" evidence="5">
    <location>
        <begin position="4115"/>
        <end position="4171"/>
    </location>
</feature>
<dbReference type="InterPro" id="IPR015943">
    <property type="entry name" value="WD40/YVTN_repeat-like_dom_sf"/>
</dbReference>
<dbReference type="CDD" id="cd12881">
    <property type="entry name" value="SPRY_HERC1"/>
    <property type="match status" value="1"/>
</dbReference>
<keyword evidence="1" id="KW-0677">Repeat</keyword>
<organism evidence="9 10">
    <name type="scientific">Mya arenaria</name>
    <name type="common">Soft-shell clam</name>
    <dbReference type="NCBI Taxonomy" id="6604"/>
    <lineage>
        <taxon>Eukaryota</taxon>
        <taxon>Metazoa</taxon>
        <taxon>Spiralia</taxon>
        <taxon>Lophotrochozoa</taxon>
        <taxon>Mollusca</taxon>
        <taxon>Bivalvia</taxon>
        <taxon>Autobranchia</taxon>
        <taxon>Heteroconchia</taxon>
        <taxon>Euheterodonta</taxon>
        <taxon>Imparidentia</taxon>
        <taxon>Neoheterodontei</taxon>
        <taxon>Myida</taxon>
        <taxon>Myoidea</taxon>
        <taxon>Myidae</taxon>
        <taxon>Mya</taxon>
    </lineage>
</organism>
<feature type="compositionally biased region" description="Polar residues" evidence="6">
    <location>
        <begin position="1839"/>
        <end position="1849"/>
    </location>
</feature>
<dbReference type="InterPro" id="IPR036322">
    <property type="entry name" value="WD40_repeat_dom_sf"/>
</dbReference>
<dbReference type="InterPro" id="IPR000408">
    <property type="entry name" value="Reg_chr_condens"/>
</dbReference>
<feature type="active site" description="Glycyl thioester intermediate" evidence="3">
    <location>
        <position position="5081"/>
    </location>
</feature>
<feature type="repeat" description="RCC1" evidence="5">
    <location>
        <begin position="4657"/>
        <end position="4721"/>
    </location>
</feature>
<dbReference type="Pfam" id="PF00632">
    <property type="entry name" value="HECT"/>
    <property type="match status" value="1"/>
</dbReference>
<feature type="region of interest" description="Disordered" evidence="6">
    <location>
        <begin position="399"/>
        <end position="443"/>
    </location>
</feature>
<evidence type="ECO:0000259" key="8">
    <source>
        <dbReference type="PROSITE" id="PS50237"/>
    </source>
</evidence>
<feature type="compositionally biased region" description="Polar residues" evidence="6">
    <location>
        <begin position="409"/>
        <end position="420"/>
    </location>
</feature>
<dbReference type="InterPro" id="IPR058923">
    <property type="entry name" value="RCC1-like_dom"/>
</dbReference>
<feature type="compositionally biased region" description="Basic and acidic residues" evidence="6">
    <location>
        <begin position="2156"/>
        <end position="2193"/>
    </location>
</feature>
<evidence type="ECO:0000259" key="7">
    <source>
        <dbReference type="PROSITE" id="PS50188"/>
    </source>
</evidence>
<dbReference type="Gene3D" id="2.60.120.920">
    <property type="match status" value="1"/>
</dbReference>
<feature type="region of interest" description="Disordered" evidence="6">
    <location>
        <begin position="351"/>
        <end position="377"/>
    </location>
</feature>
<reference evidence="9" key="1">
    <citation type="submission" date="2022-11" db="EMBL/GenBank/DDBJ databases">
        <title>Centuries of genome instability and evolution in soft-shell clam transmissible cancer (bioRxiv).</title>
        <authorList>
            <person name="Hart S.F.M."/>
            <person name="Yonemitsu M.A."/>
            <person name="Giersch R.M."/>
            <person name="Beal B.F."/>
            <person name="Arriagada G."/>
            <person name="Davis B.W."/>
            <person name="Ostrander E.A."/>
            <person name="Goff S.P."/>
            <person name="Metzger M.J."/>
        </authorList>
    </citation>
    <scope>NUCLEOTIDE SEQUENCE</scope>
    <source>
        <strain evidence="9">MELC-2E11</strain>
        <tissue evidence="9">Siphon/mantle</tissue>
    </source>
</reference>
<name>A0ABY7DV92_MYAAR</name>